<dbReference type="InterPro" id="IPR051970">
    <property type="entry name" value="TEL2_Regulation"/>
</dbReference>
<sequence>MECAKRLNRLIDNGQIVPEEHGQVSDAKRLEKCVYFLKKVLTCVDVDMHSKDLMCFLSHLNASICLRELAHALSTVQEGFRKSALSHLLVKVINADFLAKLLEERFSRQQVRAISHLITNLPSKVANELKLDLPEFFNVERYPSLLTRACCARINELSENLRQGKDTYLGLLGALVGRLGVHYPETFDELVQFFLSRPEDFVFRRVVHRLIVDLPVDLKENAIVLICYRTPCFKQMDWLLEDSITRDANIEYILTKKLLLGRYFSNDRVLRNVIGYLCSSPSRRKLASQTAVELFHTWSDKVLMKYQTVEQQKYLTCALLTFVGFVKADFYLDVPDHDKCIQACLVGIQNHLSEPDEVLRDYGMIVGREFLAVMRSDVKAPDFPIHVSQYKDIMSFLDTPSEKIEPITLQKVEPQFKPKTGVDSDDDSEPNNDDDLVYQIDPQCKIPLYLRDCLRLMVPDKDGENIEQAKICLEHLPQLIVRYPEELRDIAVDLCRLVLYAEECPRVFPQIASLKRESLVLLLIHAPIPSSTYLTDQFYSLHVSHTQRLEILSAITLASDRYVKELTFSGKNFLVKPKAKQIKSSNIIRSLDQLTAEPRKIAEYSGDDFDINICEQESSDTVERHWKEVVDKRISSKTRKITSKTEISTQENRFGEVAGHFFYPLMRPFTSETYLRVHDVDSFLLVKLLETLGVIMSSARHTPRAYQMGRTLLQFASAFRYHDHEPVRRACFFAIASVFTSVPEELLDDENQLGLEAAELGPWLNTVATNAPSLEVKVSSQIGPSLLTAKRIQELT</sequence>
<dbReference type="GO" id="GO:0042162">
    <property type="term" value="F:telomeric DNA binding"/>
    <property type="evidence" value="ECO:0007669"/>
    <property type="project" value="TreeGrafter"/>
</dbReference>
<dbReference type="PANTHER" id="PTHR15830:SF10">
    <property type="entry name" value="TELOMERE LENGTH REGULATION PROTEIN TEL2 HOMOLOG"/>
    <property type="match status" value="1"/>
</dbReference>
<dbReference type="AlphaFoldDB" id="A0A7M7KBF3"/>
<dbReference type="Proteomes" id="UP000594260">
    <property type="component" value="Unplaced"/>
</dbReference>
<keyword evidence="4" id="KW-1185">Reference proteome</keyword>
<dbReference type="GO" id="GO:0051083">
    <property type="term" value="P:'de novo' cotranslational protein folding"/>
    <property type="evidence" value="ECO:0007669"/>
    <property type="project" value="TreeGrafter"/>
</dbReference>
<proteinExistence type="inferred from homology"/>
<reference evidence="3" key="1">
    <citation type="submission" date="2021-01" db="UniProtKB">
        <authorList>
            <consortium name="EnsemblMetazoa"/>
        </authorList>
    </citation>
    <scope>IDENTIFICATION</scope>
</reference>
<dbReference type="InterPro" id="IPR019337">
    <property type="entry name" value="Telomere_length_regulation_dom"/>
</dbReference>
<dbReference type="Gene3D" id="1.25.40.720">
    <property type="entry name" value="Telomere length regulation protein 2, C-terminal domain"/>
    <property type="match status" value="2"/>
</dbReference>
<name>A0A7M7KBF3_VARDE</name>
<evidence type="ECO:0000256" key="1">
    <source>
        <dbReference type="ARBA" id="ARBA00006133"/>
    </source>
</evidence>
<dbReference type="KEGG" id="vde:111251216"/>
<dbReference type="RefSeq" id="XP_022663329.1">
    <property type="nucleotide sequence ID" value="XM_022807594.1"/>
</dbReference>
<evidence type="ECO:0000313" key="3">
    <source>
        <dbReference type="EnsemblMetazoa" id="XP_022663329"/>
    </source>
</evidence>
<organism evidence="3 4">
    <name type="scientific">Varroa destructor</name>
    <name type="common">Honeybee mite</name>
    <dbReference type="NCBI Taxonomy" id="109461"/>
    <lineage>
        <taxon>Eukaryota</taxon>
        <taxon>Metazoa</taxon>
        <taxon>Ecdysozoa</taxon>
        <taxon>Arthropoda</taxon>
        <taxon>Chelicerata</taxon>
        <taxon>Arachnida</taxon>
        <taxon>Acari</taxon>
        <taxon>Parasitiformes</taxon>
        <taxon>Mesostigmata</taxon>
        <taxon>Gamasina</taxon>
        <taxon>Dermanyssoidea</taxon>
        <taxon>Varroidae</taxon>
        <taxon>Varroa</taxon>
    </lineage>
</organism>
<dbReference type="GO" id="GO:0005829">
    <property type="term" value="C:cytosol"/>
    <property type="evidence" value="ECO:0007669"/>
    <property type="project" value="TreeGrafter"/>
</dbReference>
<dbReference type="EnsemblMetazoa" id="XM_022807594">
    <property type="protein sequence ID" value="XP_022663329"/>
    <property type="gene ID" value="LOC111251216"/>
</dbReference>
<feature type="domain" description="Telomere length regulation protein conserved" evidence="2">
    <location>
        <begin position="447"/>
        <end position="558"/>
    </location>
</feature>
<dbReference type="PANTHER" id="PTHR15830">
    <property type="entry name" value="TELOMERE LENGTH REGULATION PROTEIN TEL2 FAMILY MEMBER"/>
    <property type="match status" value="1"/>
</dbReference>
<comment type="similarity">
    <text evidence="1">Belongs to the TEL2 family.</text>
</comment>
<dbReference type="Pfam" id="PF10193">
    <property type="entry name" value="Telomere_reg-2"/>
    <property type="match status" value="1"/>
</dbReference>
<dbReference type="GO" id="GO:0051879">
    <property type="term" value="F:Hsp90 protein binding"/>
    <property type="evidence" value="ECO:0007669"/>
    <property type="project" value="TreeGrafter"/>
</dbReference>
<dbReference type="OrthoDB" id="4033880at2759"/>
<evidence type="ECO:0000313" key="4">
    <source>
        <dbReference type="Proteomes" id="UP000594260"/>
    </source>
</evidence>
<dbReference type="GeneID" id="111251216"/>
<protein>
    <recommendedName>
        <fullName evidence="2">Telomere length regulation protein conserved domain-containing protein</fullName>
    </recommendedName>
</protein>
<evidence type="ECO:0000259" key="2">
    <source>
        <dbReference type="Pfam" id="PF10193"/>
    </source>
</evidence>
<dbReference type="InParanoid" id="A0A7M7KBF3"/>
<dbReference type="InterPro" id="IPR038528">
    <property type="entry name" value="TEL2_C_sf"/>
</dbReference>
<accession>A0A7M7KBF3</accession>
<dbReference type="OMA" id="HAEELIY"/>